<sequence>MVSLPAVSTTARYRGRFAPSPTGPLHFGSLVAAAGSFLQARAQGGEWLVRIEDIDPPREVAGASDDILRTLERLGLYWDGPIVYQSRRLDVYAETIEQLHRAGVAYACGCTRREIADSSVHGIEGPIYPGTCRAGLKSGRSERALRVRTAGGSIAFEDRWQGNIECAIEHEIGDFVIRRADGLVAYQLAVVVDDAAQGITEVVRGADLLLSTPRQVHLQQLLGLPVPRYAHLPVATNEENEKLSKQTGALAVADEPALPLLRRVLSFLGQDVPAAFDGETVASVWDFAIAHWNPERVPRVRTAPEIC</sequence>
<proteinExistence type="inferred from homology"/>
<comment type="cofactor">
    <cofactor evidence="7">
        <name>Zn(2+)</name>
        <dbReference type="ChEBI" id="CHEBI:29105"/>
    </cofactor>
    <text evidence="7">Binds 1 zinc ion per subunit.</text>
</comment>
<evidence type="ECO:0000259" key="9">
    <source>
        <dbReference type="Pfam" id="PF00749"/>
    </source>
</evidence>
<dbReference type="GO" id="GO:0006424">
    <property type="term" value="P:glutamyl-tRNA aminoacylation"/>
    <property type="evidence" value="ECO:0007669"/>
    <property type="project" value="InterPro"/>
</dbReference>
<comment type="similarity">
    <text evidence="7">Belongs to the class-I aminoacyl-tRNA synthetase family. GluQ subfamily.</text>
</comment>
<name>A0A1F6V9P4_9PROT</name>
<dbReference type="FunFam" id="3.40.50.620:FF:000093">
    <property type="entry name" value="Glutamyl-Q tRNA(Asp) synthetase"/>
    <property type="match status" value="1"/>
</dbReference>
<keyword evidence="5 7" id="KW-0067">ATP-binding</keyword>
<dbReference type="EMBL" id="MFSP01000089">
    <property type="protein sequence ID" value="OGI66368.1"/>
    <property type="molecule type" value="Genomic_DNA"/>
</dbReference>
<keyword evidence="6 7" id="KW-0030">Aminoacyl-tRNA synthetase</keyword>
<keyword evidence="1 7" id="KW-0436">Ligase</keyword>
<feature type="short sequence motif" description="'HIGH' region" evidence="7">
    <location>
        <begin position="19"/>
        <end position="29"/>
    </location>
</feature>
<dbReference type="SUPFAM" id="SSF52374">
    <property type="entry name" value="Nucleotidylyl transferase"/>
    <property type="match status" value="1"/>
</dbReference>
<comment type="caution">
    <text evidence="10">The sequence shown here is derived from an EMBL/GenBank/DDBJ whole genome shotgun (WGS) entry which is preliminary data.</text>
</comment>
<dbReference type="GO" id="GO:0004818">
    <property type="term" value="F:glutamate-tRNA ligase activity"/>
    <property type="evidence" value="ECO:0007669"/>
    <property type="project" value="TreeGrafter"/>
</dbReference>
<dbReference type="Gene3D" id="3.40.50.620">
    <property type="entry name" value="HUPs"/>
    <property type="match status" value="1"/>
</dbReference>
<dbReference type="InterPro" id="IPR049940">
    <property type="entry name" value="GluQ/Sye"/>
</dbReference>
<dbReference type="PANTHER" id="PTHR43311:SF1">
    <property type="entry name" value="GLUTAMYL-Q TRNA(ASP) SYNTHETASE"/>
    <property type="match status" value="1"/>
</dbReference>
<feature type="binding site" evidence="7">
    <location>
        <position position="108"/>
    </location>
    <ligand>
        <name>Zn(2+)</name>
        <dbReference type="ChEBI" id="CHEBI:29105"/>
    </ligand>
</feature>
<keyword evidence="4 7" id="KW-0862">Zinc</keyword>
<keyword evidence="2 7" id="KW-0479">Metal-binding</keyword>
<feature type="binding site" evidence="7">
    <location>
        <position position="132"/>
    </location>
    <ligand>
        <name>Zn(2+)</name>
        <dbReference type="ChEBI" id="CHEBI:29105"/>
    </ligand>
</feature>
<dbReference type="GO" id="GO:0008270">
    <property type="term" value="F:zinc ion binding"/>
    <property type="evidence" value="ECO:0007669"/>
    <property type="project" value="UniProtKB-UniRule"/>
</dbReference>
<evidence type="ECO:0000313" key="10">
    <source>
        <dbReference type="EMBL" id="OGI66368.1"/>
    </source>
</evidence>
<evidence type="ECO:0000256" key="3">
    <source>
        <dbReference type="ARBA" id="ARBA00022741"/>
    </source>
</evidence>
<evidence type="ECO:0000256" key="1">
    <source>
        <dbReference type="ARBA" id="ARBA00022598"/>
    </source>
</evidence>
<protein>
    <recommendedName>
        <fullName evidence="7">Glutamyl-Q tRNA(Asp) synthetase</fullName>
        <shortName evidence="7">Glu-Q-RSs</shortName>
        <ecNumber evidence="7">6.1.1.-</ecNumber>
    </recommendedName>
</protein>
<evidence type="ECO:0000256" key="7">
    <source>
        <dbReference type="HAMAP-Rule" id="MF_01428"/>
    </source>
</evidence>
<feature type="binding site" evidence="7">
    <location>
        <begin position="16"/>
        <end position="20"/>
    </location>
    <ligand>
        <name>L-glutamate</name>
        <dbReference type="ChEBI" id="CHEBI:29985"/>
    </ligand>
</feature>
<evidence type="ECO:0000256" key="2">
    <source>
        <dbReference type="ARBA" id="ARBA00022723"/>
    </source>
</evidence>
<gene>
    <name evidence="7" type="primary">gluQ</name>
    <name evidence="10" type="ORF">A2W18_13375</name>
</gene>
<dbReference type="Proteomes" id="UP000179076">
    <property type="component" value="Unassembled WGS sequence"/>
</dbReference>
<keyword evidence="8" id="KW-0648">Protein biosynthesis</keyword>
<evidence type="ECO:0000256" key="5">
    <source>
        <dbReference type="ARBA" id="ARBA00022840"/>
    </source>
</evidence>
<dbReference type="PANTHER" id="PTHR43311">
    <property type="entry name" value="GLUTAMATE--TRNA LIGASE"/>
    <property type="match status" value="1"/>
</dbReference>
<dbReference type="GO" id="GO:0006400">
    <property type="term" value="P:tRNA modification"/>
    <property type="evidence" value="ECO:0007669"/>
    <property type="project" value="InterPro"/>
</dbReference>
<evidence type="ECO:0000256" key="4">
    <source>
        <dbReference type="ARBA" id="ARBA00022833"/>
    </source>
</evidence>
<evidence type="ECO:0000313" key="11">
    <source>
        <dbReference type="Proteomes" id="UP000179076"/>
    </source>
</evidence>
<dbReference type="InterPro" id="IPR020058">
    <property type="entry name" value="Glu/Gln-tRNA-synth_Ib_cat-dom"/>
</dbReference>
<evidence type="ECO:0000256" key="6">
    <source>
        <dbReference type="ARBA" id="ARBA00023146"/>
    </source>
</evidence>
<dbReference type="HAMAP" id="MF_01428">
    <property type="entry name" value="Glu_Q_tRNA_synth"/>
    <property type="match status" value="1"/>
</dbReference>
<feature type="short sequence motif" description="'KMSKS' region" evidence="7">
    <location>
        <begin position="242"/>
        <end position="246"/>
    </location>
</feature>
<dbReference type="InterPro" id="IPR014729">
    <property type="entry name" value="Rossmann-like_a/b/a_fold"/>
</dbReference>
<dbReference type="GO" id="GO:0005829">
    <property type="term" value="C:cytosol"/>
    <property type="evidence" value="ECO:0007669"/>
    <property type="project" value="TreeGrafter"/>
</dbReference>
<dbReference type="NCBIfam" id="NF004313">
    <property type="entry name" value="PRK05710.1-2"/>
    <property type="match status" value="1"/>
</dbReference>
<dbReference type="NCBIfam" id="TIGR03838">
    <property type="entry name" value="queuosine_YadB"/>
    <property type="match status" value="1"/>
</dbReference>
<organism evidence="10 11">
    <name type="scientific">Candidatus Muproteobacteria bacterium RBG_16_60_9</name>
    <dbReference type="NCBI Taxonomy" id="1817755"/>
    <lineage>
        <taxon>Bacteria</taxon>
        <taxon>Pseudomonadati</taxon>
        <taxon>Pseudomonadota</taxon>
        <taxon>Candidatus Muproteobacteria</taxon>
    </lineage>
</organism>
<dbReference type="Pfam" id="PF00749">
    <property type="entry name" value="tRNA-synt_1c"/>
    <property type="match status" value="1"/>
</dbReference>
<feature type="binding site" evidence="7">
    <location>
        <position position="52"/>
    </location>
    <ligand>
        <name>L-glutamate</name>
        <dbReference type="ChEBI" id="CHEBI:29985"/>
    </ligand>
</feature>
<accession>A0A1F6V9P4</accession>
<feature type="domain" description="Glutamyl/glutaminyl-tRNA synthetase class Ib catalytic" evidence="9">
    <location>
        <begin position="14"/>
        <end position="254"/>
    </location>
</feature>
<dbReference type="PRINTS" id="PR00987">
    <property type="entry name" value="TRNASYNTHGLU"/>
</dbReference>
<dbReference type="InterPro" id="IPR022380">
    <property type="entry name" value="Glu-Q_tRNA(Asp)_Synthase"/>
</dbReference>
<feature type="binding site" evidence="7">
    <location>
        <position position="204"/>
    </location>
    <ligand>
        <name>L-glutamate</name>
        <dbReference type="ChEBI" id="CHEBI:29985"/>
    </ligand>
</feature>
<feature type="binding site" evidence="7">
    <location>
        <position position="128"/>
    </location>
    <ligand>
        <name>Zn(2+)</name>
        <dbReference type="ChEBI" id="CHEBI:29105"/>
    </ligand>
</feature>
<feature type="binding site" evidence="7">
    <location>
        <position position="186"/>
    </location>
    <ligand>
        <name>L-glutamate</name>
        <dbReference type="ChEBI" id="CHEBI:29985"/>
    </ligand>
</feature>
<evidence type="ECO:0000256" key="8">
    <source>
        <dbReference type="RuleBase" id="RU363037"/>
    </source>
</evidence>
<dbReference type="EC" id="6.1.1.-" evidence="7"/>
<dbReference type="AlphaFoldDB" id="A0A1F6V9P4"/>
<dbReference type="GO" id="GO:0005524">
    <property type="term" value="F:ATP binding"/>
    <property type="evidence" value="ECO:0007669"/>
    <property type="project" value="UniProtKB-KW"/>
</dbReference>
<comment type="function">
    <text evidence="7">Catalyzes the tRNA-independent activation of glutamate in presence of ATP and the subsequent transfer of glutamate onto a tRNA(Asp). Glutamate is transferred on the 2-amino-5-(4,5-dihydroxy-2-cyclopenten-1-yl) moiety of the queuosine in the wobble position of the QUC anticodon.</text>
</comment>
<feature type="binding site" evidence="7">
    <location>
        <position position="245"/>
    </location>
    <ligand>
        <name>ATP</name>
        <dbReference type="ChEBI" id="CHEBI:30616"/>
    </ligand>
</feature>
<feature type="binding site" evidence="7">
    <location>
        <position position="110"/>
    </location>
    <ligand>
        <name>Zn(2+)</name>
        <dbReference type="ChEBI" id="CHEBI:29105"/>
    </ligand>
</feature>
<dbReference type="InterPro" id="IPR000924">
    <property type="entry name" value="Glu/Gln-tRNA-synth"/>
</dbReference>
<keyword evidence="3 7" id="KW-0547">Nucleotide-binding</keyword>
<reference evidence="10 11" key="1">
    <citation type="journal article" date="2016" name="Nat. Commun.">
        <title>Thousands of microbial genomes shed light on interconnected biogeochemical processes in an aquifer system.</title>
        <authorList>
            <person name="Anantharaman K."/>
            <person name="Brown C.T."/>
            <person name="Hug L.A."/>
            <person name="Sharon I."/>
            <person name="Castelle C.J."/>
            <person name="Probst A.J."/>
            <person name="Thomas B.C."/>
            <person name="Singh A."/>
            <person name="Wilkins M.J."/>
            <person name="Karaoz U."/>
            <person name="Brodie E.L."/>
            <person name="Williams K.H."/>
            <person name="Hubbard S.S."/>
            <person name="Banfield J.F."/>
        </authorList>
    </citation>
    <scope>NUCLEOTIDE SEQUENCE [LARGE SCALE GENOMIC DNA]</scope>
</reference>
<dbReference type="NCBIfam" id="NF004314">
    <property type="entry name" value="PRK05710.1-3"/>
    <property type="match status" value="1"/>
</dbReference>